<protein>
    <submittedName>
        <fullName evidence="3">2-dehydro-3-deoxy-D-gluconate 5-dehydrogenase KduD</fullName>
        <ecNumber evidence="3">1.1.1.127</ecNumber>
    </submittedName>
</protein>
<dbReference type="GO" id="GO:0051287">
    <property type="term" value="F:NAD binding"/>
    <property type="evidence" value="ECO:0007669"/>
    <property type="project" value="InterPro"/>
</dbReference>
<comment type="similarity">
    <text evidence="1">Belongs to the short-chain dehydrogenases/reductases (SDR) family.</text>
</comment>
<dbReference type="InterPro" id="IPR036291">
    <property type="entry name" value="NAD(P)-bd_dom_sf"/>
</dbReference>
<dbReference type="PRINTS" id="PR00081">
    <property type="entry name" value="GDHRDH"/>
</dbReference>
<organism evidence="3 4">
    <name type="scientific">Clostridium bovifaecis</name>
    <dbReference type="NCBI Taxonomy" id="2184719"/>
    <lineage>
        <taxon>Bacteria</taxon>
        <taxon>Bacillati</taxon>
        <taxon>Bacillota</taxon>
        <taxon>Clostridia</taxon>
        <taxon>Eubacteriales</taxon>
        <taxon>Clostridiaceae</taxon>
        <taxon>Clostridium</taxon>
    </lineage>
</organism>
<evidence type="ECO:0000313" key="3">
    <source>
        <dbReference type="EMBL" id="QGU94730.1"/>
    </source>
</evidence>
<reference evidence="3 4" key="1">
    <citation type="submission" date="2019-12" db="EMBL/GenBank/DDBJ databases">
        <title>Genome sequenceing of Clostridium bovifaecis.</title>
        <authorList>
            <person name="Yao Y."/>
        </authorList>
    </citation>
    <scope>NUCLEOTIDE SEQUENCE [LARGE SCALE GENOMIC DNA]</scope>
    <source>
        <strain evidence="3 4">BXX</strain>
    </source>
</reference>
<name>A0A6I6ERC8_9CLOT</name>
<gene>
    <name evidence="3" type="primary">kduD</name>
    <name evidence="3" type="ORF">GOM49_06120</name>
</gene>
<keyword evidence="4" id="KW-1185">Reference proteome</keyword>
<proteinExistence type="inferred from homology"/>
<dbReference type="SUPFAM" id="SSF51735">
    <property type="entry name" value="NAD(P)-binding Rossmann-fold domains"/>
    <property type="match status" value="1"/>
</dbReference>
<dbReference type="InterPro" id="IPR011286">
    <property type="entry name" value="2-deoxy-D-gluc_3_DH"/>
</dbReference>
<dbReference type="PANTHER" id="PTHR42760">
    <property type="entry name" value="SHORT-CHAIN DEHYDROGENASES/REDUCTASES FAMILY MEMBER"/>
    <property type="match status" value="1"/>
</dbReference>
<dbReference type="PANTHER" id="PTHR42760:SF5">
    <property type="entry name" value="2-DEHYDRO-3-DEOXY-D-GLUCONATE 5-DEHYDROGENASE"/>
    <property type="match status" value="1"/>
</dbReference>
<sequence length="259" mass="28383">MNIINNFSMECFSLIGKTAMITGASKGIGQGIALALAKAGADIFAVVHHEDFNDTKKLIEQEGVRVDYYVCDLGDKKEVNRAVDKCIKAFGRLDILVNNAGMIKRAPILEYKDEDFENVLELNLSSVFYLSREAGKIMEKQGGGKIVNIASMLSFQGGKYVPAYTASKHGVVGLTKSFANELSEKNIQVNAIAPGYIITNNTEALINDKKRYEEITSRIPAERWGTPYDLMGAVVFLSSRASDYVTGHTLAVDGGWLVR</sequence>
<evidence type="ECO:0000256" key="2">
    <source>
        <dbReference type="ARBA" id="ARBA00023002"/>
    </source>
</evidence>
<dbReference type="InterPro" id="IPR020904">
    <property type="entry name" value="Sc_DH/Rdtase_CS"/>
</dbReference>
<dbReference type="CDD" id="cd05347">
    <property type="entry name" value="Ga5DH-like_SDR_c"/>
    <property type="match status" value="1"/>
</dbReference>
<dbReference type="FunFam" id="3.40.50.720:FF:000084">
    <property type="entry name" value="Short-chain dehydrogenase reductase"/>
    <property type="match status" value="1"/>
</dbReference>
<evidence type="ECO:0000313" key="4">
    <source>
        <dbReference type="Proteomes" id="UP000422764"/>
    </source>
</evidence>
<dbReference type="PROSITE" id="PS00061">
    <property type="entry name" value="ADH_SHORT"/>
    <property type="match status" value="1"/>
</dbReference>
<dbReference type="GO" id="GO:0047001">
    <property type="term" value="F:2-dehydro-3-deoxy-D-gluconate 5-dehydrogenase activity"/>
    <property type="evidence" value="ECO:0007669"/>
    <property type="project" value="UniProtKB-EC"/>
</dbReference>
<accession>A0A6I6ERC8</accession>
<dbReference type="NCBIfam" id="NF005390">
    <property type="entry name" value="PRK06935.1"/>
    <property type="match status" value="1"/>
</dbReference>
<keyword evidence="2 3" id="KW-0560">Oxidoreductase</keyword>
<dbReference type="InterPro" id="IPR002347">
    <property type="entry name" value="SDR_fam"/>
</dbReference>
<evidence type="ECO:0000256" key="1">
    <source>
        <dbReference type="ARBA" id="ARBA00006484"/>
    </source>
</evidence>
<dbReference type="Pfam" id="PF13561">
    <property type="entry name" value="adh_short_C2"/>
    <property type="match status" value="1"/>
</dbReference>
<dbReference type="AlphaFoldDB" id="A0A6I6ERC8"/>
<dbReference type="NCBIfam" id="TIGR01832">
    <property type="entry name" value="kduD"/>
    <property type="match status" value="1"/>
</dbReference>
<dbReference type="Gene3D" id="3.40.50.720">
    <property type="entry name" value="NAD(P)-binding Rossmann-like Domain"/>
    <property type="match status" value="1"/>
</dbReference>
<dbReference type="GO" id="GO:0008206">
    <property type="term" value="P:bile acid metabolic process"/>
    <property type="evidence" value="ECO:0007669"/>
    <property type="project" value="UniProtKB-ARBA"/>
</dbReference>
<dbReference type="EC" id="1.1.1.127" evidence="3"/>
<dbReference type="PRINTS" id="PR00080">
    <property type="entry name" value="SDRFAMILY"/>
</dbReference>
<dbReference type="Proteomes" id="UP000422764">
    <property type="component" value="Chromosome"/>
</dbReference>
<dbReference type="EMBL" id="CP046522">
    <property type="protein sequence ID" value="QGU94730.1"/>
    <property type="molecule type" value="Genomic_DNA"/>
</dbReference>
<dbReference type="GO" id="GO:0008678">
    <property type="term" value="F:2-deoxy-D-gluconate 3-dehydrogenase activity"/>
    <property type="evidence" value="ECO:0007669"/>
    <property type="project" value="InterPro"/>
</dbReference>
<dbReference type="NCBIfam" id="NF005559">
    <property type="entry name" value="PRK07231.1"/>
    <property type="match status" value="1"/>
</dbReference>